<dbReference type="RefSeq" id="XP_062785253.1">
    <property type="nucleotide sequence ID" value="XM_062929202.1"/>
</dbReference>
<evidence type="ECO:0000313" key="3">
    <source>
        <dbReference type="Proteomes" id="UP001322277"/>
    </source>
</evidence>
<keyword evidence="3" id="KW-1185">Reference proteome</keyword>
<feature type="domain" description="Galactose oxidase-like Early set" evidence="1">
    <location>
        <begin position="133"/>
        <end position="212"/>
    </location>
</feature>
<dbReference type="EMBL" id="CP137312">
    <property type="protein sequence ID" value="WQF88032.1"/>
    <property type="molecule type" value="Genomic_DNA"/>
</dbReference>
<evidence type="ECO:0000259" key="1">
    <source>
        <dbReference type="Pfam" id="PF09118"/>
    </source>
</evidence>
<accession>A0AAX4IXV8</accession>
<dbReference type="GeneID" id="87949546"/>
<dbReference type="Gene3D" id="2.60.40.10">
    <property type="entry name" value="Immunoglobulins"/>
    <property type="match status" value="1"/>
</dbReference>
<sequence length="213" mass="23656">MIRIANAVAFLTIPFIIFHLTVSRASHLSVFAIHPDVSETGHWGPSVQVSLVTVAAAVLPPTGHVLLWAAYQADEFNGDGPNIDRTVMAIYDPQTGGGGLCWKKCEDNVASHLDVQDFPPPYSFESDRRLRSRPEILQVSDSAYHGEHIIVMTDTVISDFTMIRYSSVTHSINTDQRRVPLQLDLIKAWTSDENEWRYQAQIPQSSGIVTPGN</sequence>
<dbReference type="InterPro" id="IPR015202">
    <property type="entry name" value="GO-like_E_set"/>
</dbReference>
<dbReference type="InterPro" id="IPR014756">
    <property type="entry name" value="Ig_E-set"/>
</dbReference>
<protein>
    <submittedName>
        <fullName evidence="2">Immunoglobulin-like, galactose oxidase-like, Early set domain-containing protein</fullName>
    </submittedName>
</protein>
<dbReference type="Gene3D" id="2.130.10.80">
    <property type="entry name" value="Galactose oxidase/kelch, beta-propeller"/>
    <property type="match status" value="1"/>
</dbReference>
<organism evidence="2 3">
    <name type="scientific">Colletotrichum destructivum</name>
    <dbReference type="NCBI Taxonomy" id="34406"/>
    <lineage>
        <taxon>Eukaryota</taxon>
        <taxon>Fungi</taxon>
        <taxon>Dikarya</taxon>
        <taxon>Ascomycota</taxon>
        <taxon>Pezizomycotina</taxon>
        <taxon>Sordariomycetes</taxon>
        <taxon>Hypocreomycetidae</taxon>
        <taxon>Glomerellales</taxon>
        <taxon>Glomerellaceae</taxon>
        <taxon>Colletotrichum</taxon>
        <taxon>Colletotrichum destructivum species complex</taxon>
    </lineage>
</organism>
<reference evidence="3" key="1">
    <citation type="journal article" date="2023" name="bioRxiv">
        <title>Complete genome of the Medicago anthracnose fungus, Colletotrichum destructivum, reveals a mini-chromosome-like region within a core chromosome.</title>
        <authorList>
            <person name="Lapalu N."/>
            <person name="Simon A."/>
            <person name="Lu A."/>
            <person name="Plaumann P.-L."/>
            <person name="Amselem J."/>
            <person name="Pigne S."/>
            <person name="Auger A."/>
            <person name="Koch C."/>
            <person name="Dallery J.-F."/>
            <person name="O'Connell R.J."/>
        </authorList>
    </citation>
    <scope>NUCLEOTIDE SEQUENCE [LARGE SCALE GENOMIC DNA]</scope>
    <source>
        <strain evidence="3">CBS 520.97</strain>
    </source>
</reference>
<dbReference type="SUPFAM" id="SSF81296">
    <property type="entry name" value="E set domains"/>
    <property type="match status" value="1"/>
</dbReference>
<dbReference type="InterPro" id="IPR013783">
    <property type="entry name" value="Ig-like_fold"/>
</dbReference>
<proteinExistence type="predicted"/>
<gene>
    <name evidence="2" type="ORF">CDEST_13046</name>
</gene>
<dbReference type="KEGG" id="cdet:87949546"/>
<dbReference type="Proteomes" id="UP001322277">
    <property type="component" value="Chromosome 8"/>
</dbReference>
<dbReference type="Pfam" id="PF09118">
    <property type="entry name" value="GO-like_E_set"/>
    <property type="match status" value="1"/>
</dbReference>
<dbReference type="AlphaFoldDB" id="A0AAX4IXV8"/>
<evidence type="ECO:0000313" key="2">
    <source>
        <dbReference type="EMBL" id="WQF88032.1"/>
    </source>
</evidence>
<dbReference type="InterPro" id="IPR037293">
    <property type="entry name" value="Gal_Oxidase_central_sf"/>
</dbReference>
<name>A0AAX4IXV8_9PEZI</name>